<proteinExistence type="predicted"/>
<name>A0A9X3D9J1_9ACTN</name>
<dbReference type="Proteomes" id="UP001143347">
    <property type="component" value="Unassembled WGS sequence"/>
</dbReference>
<sequence length="102" mass="10705">VGNPPVAGGAVVLVLRLQLLKELSDVHAGAIREVPNFVDVLGIVASEVAHDEVSKSFEVAATELHMGIVASDADECPHLARPCGRCPIKTEAFDYQFVGPSG</sequence>
<accession>A0A9X3D9J1</accession>
<dbReference type="RefSeq" id="WP_266063926.1">
    <property type="nucleotide sequence ID" value="NZ_JAPKFM010000053.1"/>
</dbReference>
<feature type="non-terminal residue" evidence="1">
    <location>
        <position position="1"/>
    </location>
</feature>
<reference evidence="1" key="1">
    <citation type="submission" date="2022-10" db="EMBL/GenBank/DDBJ databases">
        <title>WGS of marine actinomycetes from Thailand.</title>
        <authorList>
            <person name="Thawai C."/>
        </authorList>
    </citation>
    <scope>NUCLEOTIDE SEQUENCE</scope>
    <source>
        <strain evidence="1">SW21</strain>
    </source>
</reference>
<protein>
    <submittedName>
        <fullName evidence="1">Uncharacterized protein</fullName>
    </submittedName>
</protein>
<organism evidence="1 2">
    <name type="scientific">Gordonia aquimaris</name>
    <dbReference type="NCBI Taxonomy" id="2984863"/>
    <lineage>
        <taxon>Bacteria</taxon>
        <taxon>Bacillati</taxon>
        <taxon>Actinomycetota</taxon>
        <taxon>Actinomycetes</taxon>
        <taxon>Mycobacteriales</taxon>
        <taxon>Gordoniaceae</taxon>
        <taxon>Gordonia</taxon>
    </lineage>
</organism>
<gene>
    <name evidence="1" type="ORF">OSB52_24415</name>
</gene>
<evidence type="ECO:0000313" key="1">
    <source>
        <dbReference type="EMBL" id="MCX2967217.1"/>
    </source>
</evidence>
<dbReference type="AlphaFoldDB" id="A0A9X3D9J1"/>
<keyword evidence="2" id="KW-1185">Reference proteome</keyword>
<comment type="caution">
    <text evidence="1">The sequence shown here is derived from an EMBL/GenBank/DDBJ whole genome shotgun (WGS) entry which is preliminary data.</text>
</comment>
<evidence type="ECO:0000313" key="2">
    <source>
        <dbReference type="Proteomes" id="UP001143347"/>
    </source>
</evidence>
<dbReference type="EMBL" id="JAPKFM010000053">
    <property type="protein sequence ID" value="MCX2967217.1"/>
    <property type="molecule type" value="Genomic_DNA"/>
</dbReference>